<dbReference type="AlphaFoldDB" id="A0A0N4U5C5"/>
<reference evidence="5 7" key="2">
    <citation type="submission" date="2018-11" db="EMBL/GenBank/DDBJ databases">
        <authorList>
            <consortium name="Pathogen Informatics"/>
        </authorList>
    </citation>
    <scope>NUCLEOTIDE SEQUENCE [LARGE SCALE GENOMIC DNA]</scope>
</reference>
<dbReference type="SUPFAM" id="SSF63712">
    <property type="entry name" value="Nicotinic receptor ligand binding domain-like"/>
    <property type="match status" value="1"/>
</dbReference>
<gene>
    <name evidence="5" type="ORF">DME_LOCUS6401</name>
</gene>
<dbReference type="InterPro" id="IPR006201">
    <property type="entry name" value="Neur_channel"/>
</dbReference>
<sequence length="144" mass="16978">MCCLRQIPWIRFEFANGTDKIKQNALFQDQKTNLATLSGYLDASWIDAFAKWNRSNFDDIDRVFIPASWIWKPEFYLYYGYIEGRTPNFVGDISVELNYLGHVRLFVPITARALCPVNVKYFPFDTQNCTFAVSFYFYFKKTVI</sequence>
<dbReference type="GO" id="GO:0004888">
    <property type="term" value="F:transmembrane signaling receptor activity"/>
    <property type="evidence" value="ECO:0007669"/>
    <property type="project" value="InterPro"/>
</dbReference>
<comment type="similarity">
    <text evidence="3">Belongs to the ligand-gated ion channel (TC 1.A.9) family.</text>
</comment>
<keyword evidence="3" id="KW-0407">Ion channel</keyword>
<dbReference type="CDD" id="cd18989">
    <property type="entry name" value="LGIC_ECD_cation"/>
    <property type="match status" value="1"/>
</dbReference>
<dbReference type="PANTHER" id="PTHR18945">
    <property type="entry name" value="NEUROTRANSMITTER GATED ION CHANNEL"/>
    <property type="match status" value="1"/>
</dbReference>
<dbReference type="OrthoDB" id="5975154at2759"/>
<dbReference type="InterPro" id="IPR036734">
    <property type="entry name" value="Neur_chan_lig-bd_sf"/>
</dbReference>
<keyword evidence="3" id="KW-0406">Ion transport</keyword>
<evidence type="ECO:0000259" key="4">
    <source>
        <dbReference type="Pfam" id="PF02931"/>
    </source>
</evidence>
<proteinExistence type="inferred from homology"/>
<feature type="domain" description="Neurotransmitter-gated ion-channel ligand-binding" evidence="4">
    <location>
        <begin position="29"/>
        <end position="143"/>
    </location>
</feature>
<dbReference type="InterPro" id="IPR006202">
    <property type="entry name" value="Neur_chan_lig-bd"/>
</dbReference>
<keyword evidence="7" id="KW-1185">Reference proteome</keyword>
<reference evidence="8" key="1">
    <citation type="submission" date="2017-02" db="UniProtKB">
        <authorList>
            <consortium name="WormBaseParasite"/>
        </authorList>
    </citation>
    <scope>IDENTIFICATION</scope>
</reference>
<dbReference type="STRING" id="318479.A0A0N4U5C5"/>
<comment type="subcellular location">
    <subcellularLocation>
        <location evidence="1">Membrane</location>
        <topology evidence="1">Multi-pass membrane protein</topology>
    </subcellularLocation>
</comment>
<evidence type="ECO:0000313" key="7">
    <source>
        <dbReference type="Proteomes" id="UP000274756"/>
    </source>
</evidence>
<dbReference type="Proteomes" id="UP000274756">
    <property type="component" value="Unassembled WGS sequence"/>
</dbReference>
<dbReference type="Gene3D" id="2.70.170.10">
    <property type="entry name" value="Neurotransmitter-gated ion-channel ligand-binding domain"/>
    <property type="match status" value="1"/>
</dbReference>
<accession>A0A0N4U5C5</accession>
<dbReference type="PRINTS" id="PR00252">
    <property type="entry name" value="NRIONCHANNEL"/>
</dbReference>
<dbReference type="Pfam" id="PF02931">
    <property type="entry name" value="Neur_chan_LBD"/>
    <property type="match status" value="1"/>
</dbReference>
<dbReference type="Proteomes" id="UP000038040">
    <property type="component" value="Unplaced"/>
</dbReference>
<protein>
    <submittedName>
        <fullName evidence="8">Neur_chan_LBD domain-containing protein</fullName>
    </submittedName>
</protein>
<dbReference type="PROSITE" id="PS00236">
    <property type="entry name" value="NEUROTR_ION_CHANNEL"/>
    <property type="match status" value="1"/>
</dbReference>
<evidence type="ECO:0000313" key="6">
    <source>
        <dbReference type="Proteomes" id="UP000038040"/>
    </source>
</evidence>
<evidence type="ECO:0000313" key="5">
    <source>
        <dbReference type="EMBL" id="VDN56428.1"/>
    </source>
</evidence>
<keyword evidence="3" id="KW-0813">Transport</keyword>
<evidence type="ECO:0000256" key="2">
    <source>
        <dbReference type="ARBA" id="ARBA00023136"/>
    </source>
</evidence>
<keyword evidence="2" id="KW-0472">Membrane</keyword>
<evidence type="ECO:0000256" key="1">
    <source>
        <dbReference type="ARBA" id="ARBA00004141"/>
    </source>
</evidence>
<organism evidence="6 8">
    <name type="scientific">Dracunculus medinensis</name>
    <name type="common">Guinea worm</name>
    <dbReference type="NCBI Taxonomy" id="318479"/>
    <lineage>
        <taxon>Eukaryota</taxon>
        <taxon>Metazoa</taxon>
        <taxon>Ecdysozoa</taxon>
        <taxon>Nematoda</taxon>
        <taxon>Chromadorea</taxon>
        <taxon>Rhabditida</taxon>
        <taxon>Spirurina</taxon>
        <taxon>Dracunculoidea</taxon>
        <taxon>Dracunculidae</taxon>
        <taxon>Dracunculus</taxon>
    </lineage>
</organism>
<dbReference type="GO" id="GO:0005230">
    <property type="term" value="F:extracellular ligand-gated monoatomic ion channel activity"/>
    <property type="evidence" value="ECO:0007669"/>
    <property type="project" value="InterPro"/>
</dbReference>
<evidence type="ECO:0000313" key="8">
    <source>
        <dbReference type="WBParaSite" id="DME_0000204101-mRNA-1"/>
    </source>
</evidence>
<evidence type="ECO:0000256" key="3">
    <source>
        <dbReference type="RuleBase" id="RU000687"/>
    </source>
</evidence>
<dbReference type="GO" id="GO:0016020">
    <property type="term" value="C:membrane"/>
    <property type="evidence" value="ECO:0007669"/>
    <property type="project" value="UniProtKB-SubCell"/>
</dbReference>
<name>A0A0N4U5C5_DRAME</name>
<dbReference type="InterPro" id="IPR018000">
    <property type="entry name" value="Neurotransmitter_ion_chnl_CS"/>
</dbReference>
<dbReference type="WBParaSite" id="DME_0000204101-mRNA-1">
    <property type="protein sequence ID" value="DME_0000204101-mRNA-1"/>
    <property type="gene ID" value="DME_0000204101"/>
</dbReference>
<dbReference type="EMBL" id="UYYG01001155">
    <property type="protein sequence ID" value="VDN56428.1"/>
    <property type="molecule type" value="Genomic_DNA"/>
</dbReference>